<dbReference type="Proteomes" id="UP000285232">
    <property type="component" value="Unassembled WGS sequence"/>
</dbReference>
<evidence type="ECO:0000256" key="11">
    <source>
        <dbReference type="ARBA" id="ARBA00022692"/>
    </source>
</evidence>
<evidence type="ECO:0000256" key="3">
    <source>
        <dbReference type="ARBA" id="ARBA00005119"/>
    </source>
</evidence>
<evidence type="ECO:0000256" key="1">
    <source>
        <dbReference type="ARBA" id="ARBA00001698"/>
    </source>
</evidence>
<organism evidence="20 21">
    <name type="scientific">Aurantiacibacter aquimixticola</name>
    <dbReference type="NCBI Taxonomy" id="1958945"/>
    <lineage>
        <taxon>Bacteria</taxon>
        <taxon>Pseudomonadati</taxon>
        <taxon>Pseudomonadota</taxon>
        <taxon>Alphaproteobacteria</taxon>
        <taxon>Sphingomonadales</taxon>
        <taxon>Erythrobacteraceae</taxon>
        <taxon>Aurantiacibacter</taxon>
    </lineage>
</organism>
<evidence type="ECO:0000256" key="19">
    <source>
        <dbReference type="SAM" id="Phobius"/>
    </source>
</evidence>
<evidence type="ECO:0000256" key="15">
    <source>
        <dbReference type="ARBA" id="ARBA00023136"/>
    </source>
</evidence>
<sequence length="251" mass="27003">MEDVDDLSPERRRDRIKAFAKKAVTVPLSVRTSDLPKRAASGLVMMLVAGGALWAGGFVRDAFFLIVGLACIFEMARLVLRATKRPYARFIGVTAGFAYIGYATWLLMQIDAVEMLILLIGVVICVDTFAYFFGRTIGGPKIAPRISPSKTWAGLLGGAVGATTAIALYFALGEGLFGGDLAYLILGGTLLAVVAQSGDFLESWMKRKAGMKDSSNLIPGHGGIFDRIDGLVPVVILVGTFLLLYRPHWIA</sequence>
<feature type="transmembrane region" description="Helical" evidence="19">
    <location>
        <begin position="224"/>
        <end position="245"/>
    </location>
</feature>
<keyword evidence="8" id="KW-1003">Cell membrane</keyword>
<keyword evidence="15 19" id="KW-0472">Membrane</keyword>
<evidence type="ECO:0000256" key="7">
    <source>
        <dbReference type="ARBA" id="ARBA00019373"/>
    </source>
</evidence>
<keyword evidence="17" id="KW-1208">Phospholipid metabolism</keyword>
<evidence type="ECO:0000256" key="12">
    <source>
        <dbReference type="ARBA" id="ARBA00022695"/>
    </source>
</evidence>
<dbReference type="EMBL" id="RAHX01000001">
    <property type="protein sequence ID" value="RJY08342.1"/>
    <property type="molecule type" value="Genomic_DNA"/>
</dbReference>
<evidence type="ECO:0000256" key="13">
    <source>
        <dbReference type="ARBA" id="ARBA00022989"/>
    </source>
</evidence>
<dbReference type="GO" id="GO:0016024">
    <property type="term" value="P:CDP-diacylglycerol biosynthetic process"/>
    <property type="evidence" value="ECO:0007669"/>
    <property type="project" value="UniProtKB-UniPathway"/>
</dbReference>
<feature type="transmembrane region" description="Helical" evidence="19">
    <location>
        <begin position="113"/>
        <end position="133"/>
    </location>
</feature>
<feature type="transmembrane region" description="Helical" evidence="19">
    <location>
        <begin position="153"/>
        <end position="172"/>
    </location>
</feature>
<evidence type="ECO:0000256" key="17">
    <source>
        <dbReference type="ARBA" id="ARBA00023264"/>
    </source>
</evidence>
<evidence type="ECO:0000256" key="6">
    <source>
        <dbReference type="ARBA" id="ARBA00012487"/>
    </source>
</evidence>
<evidence type="ECO:0000256" key="10">
    <source>
        <dbReference type="ARBA" id="ARBA00022679"/>
    </source>
</evidence>
<evidence type="ECO:0000256" key="9">
    <source>
        <dbReference type="ARBA" id="ARBA00022516"/>
    </source>
</evidence>
<keyword evidence="12 18" id="KW-0548">Nucleotidyltransferase</keyword>
<dbReference type="PANTHER" id="PTHR46382">
    <property type="entry name" value="PHOSPHATIDATE CYTIDYLYLTRANSFERASE"/>
    <property type="match status" value="1"/>
</dbReference>
<dbReference type="Pfam" id="PF01148">
    <property type="entry name" value="CTP_transf_1"/>
    <property type="match status" value="1"/>
</dbReference>
<evidence type="ECO:0000256" key="14">
    <source>
        <dbReference type="ARBA" id="ARBA00023098"/>
    </source>
</evidence>
<dbReference type="RefSeq" id="WP_120047229.1">
    <property type="nucleotide sequence ID" value="NZ_RAHX01000001.1"/>
</dbReference>
<name>A0A419RRB0_9SPHN</name>
<reference evidence="20 21" key="1">
    <citation type="journal article" date="2017" name="Int. J. Syst. Evol. Microbiol.">
        <title>Erythrobacter aquimixticola sp. nov., isolated from the junction between the ocean and a freshwater spring.</title>
        <authorList>
            <person name="Park S."/>
            <person name="Jung Y.T."/>
            <person name="Choi S.J."/>
            <person name="Yoon J.H."/>
        </authorList>
    </citation>
    <scope>NUCLEOTIDE SEQUENCE [LARGE SCALE GENOMIC DNA]</scope>
    <source>
        <strain evidence="20 21">JSSK-14</strain>
    </source>
</reference>
<keyword evidence="11 18" id="KW-0812">Transmembrane</keyword>
<dbReference type="PROSITE" id="PS01315">
    <property type="entry name" value="CDS"/>
    <property type="match status" value="1"/>
</dbReference>
<comment type="similarity">
    <text evidence="5 18">Belongs to the CDS family.</text>
</comment>
<evidence type="ECO:0000256" key="16">
    <source>
        <dbReference type="ARBA" id="ARBA00023209"/>
    </source>
</evidence>
<dbReference type="EC" id="2.7.7.41" evidence="6 18"/>
<dbReference type="UniPathway" id="UPA00557">
    <property type="reaction ID" value="UER00614"/>
</dbReference>
<keyword evidence="10 18" id="KW-0808">Transferase</keyword>
<evidence type="ECO:0000313" key="20">
    <source>
        <dbReference type="EMBL" id="RJY08342.1"/>
    </source>
</evidence>
<comment type="subcellular location">
    <subcellularLocation>
        <location evidence="2">Cell membrane</location>
        <topology evidence="2">Multi-pass membrane protein</topology>
    </subcellularLocation>
</comment>
<accession>A0A419RRB0</accession>
<dbReference type="InterPro" id="IPR000374">
    <property type="entry name" value="PC_trans"/>
</dbReference>
<feature type="transmembrane region" description="Helical" evidence="19">
    <location>
        <begin position="87"/>
        <end position="107"/>
    </location>
</feature>
<keyword evidence="9" id="KW-0444">Lipid biosynthesis</keyword>
<dbReference type="GO" id="GO:0004605">
    <property type="term" value="F:phosphatidate cytidylyltransferase activity"/>
    <property type="evidence" value="ECO:0007669"/>
    <property type="project" value="UniProtKB-EC"/>
</dbReference>
<comment type="pathway">
    <text evidence="3 18">Phospholipid metabolism; CDP-diacylglycerol biosynthesis; CDP-diacylglycerol from sn-glycerol 3-phosphate: step 3/3.</text>
</comment>
<comment type="caution">
    <text evidence="20">The sequence shown here is derived from an EMBL/GenBank/DDBJ whole genome shotgun (WGS) entry which is preliminary data.</text>
</comment>
<keyword evidence="21" id="KW-1185">Reference proteome</keyword>
<dbReference type="AlphaFoldDB" id="A0A419RRB0"/>
<proteinExistence type="inferred from homology"/>
<dbReference type="OrthoDB" id="9799199at2"/>
<evidence type="ECO:0000256" key="18">
    <source>
        <dbReference type="RuleBase" id="RU003938"/>
    </source>
</evidence>
<keyword evidence="14" id="KW-0443">Lipid metabolism</keyword>
<comment type="pathway">
    <text evidence="4">Lipid metabolism.</text>
</comment>
<keyword evidence="13 19" id="KW-1133">Transmembrane helix</keyword>
<evidence type="ECO:0000256" key="8">
    <source>
        <dbReference type="ARBA" id="ARBA00022475"/>
    </source>
</evidence>
<evidence type="ECO:0000313" key="21">
    <source>
        <dbReference type="Proteomes" id="UP000285232"/>
    </source>
</evidence>
<dbReference type="GO" id="GO:0005886">
    <property type="term" value="C:plasma membrane"/>
    <property type="evidence" value="ECO:0007669"/>
    <property type="project" value="UniProtKB-SubCell"/>
</dbReference>
<evidence type="ECO:0000256" key="2">
    <source>
        <dbReference type="ARBA" id="ARBA00004651"/>
    </source>
</evidence>
<comment type="catalytic activity">
    <reaction evidence="1 18">
        <text>a 1,2-diacyl-sn-glycero-3-phosphate + CTP + H(+) = a CDP-1,2-diacyl-sn-glycerol + diphosphate</text>
        <dbReference type="Rhea" id="RHEA:16229"/>
        <dbReference type="ChEBI" id="CHEBI:15378"/>
        <dbReference type="ChEBI" id="CHEBI:33019"/>
        <dbReference type="ChEBI" id="CHEBI:37563"/>
        <dbReference type="ChEBI" id="CHEBI:58332"/>
        <dbReference type="ChEBI" id="CHEBI:58608"/>
        <dbReference type="EC" id="2.7.7.41"/>
    </reaction>
</comment>
<keyword evidence="16" id="KW-0594">Phospholipid biosynthesis</keyword>
<protein>
    <recommendedName>
        <fullName evidence="7 18">Phosphatidate cytidylyltransferase</fullName>
        <ecNumber evidence="6 18">2.7.7.41</ecNumber>
    </recommendedName>
</protein>
<gene>
    <name evidence="20" type="ORF">D6201_02290</name>
</gene>
<evidence type="ECO:0000256" key="4">
    <source>
        <dbReference type="ARBA" id="ARBA00005189"/>
    </source>
</evidence>
<evidence type="ECO:0000256" key="5">
    <source>
        <dbReference type="ARBA" id="ARBA00010185"/>
    </source>
</evidence>
<dbReference type="PANTHER" id="PTHR46382:SF1">
    <property type="entry name" value="PHOSPHATIDATE CYTIDYLYLTRANSFERASE"/>
    <property type="match status" value="1"/>
</dbReference>
<feature type="transmembrane region" description="Helical" evidence="19">
    <location>
        <begin position="62"/>
        <end position="80"/>
    </location>
</feature>